<dbReference type="Gene3D" id="4.10.240.10">
    <property type="entry name" value="Zn(2)-C6 fungal-type DNA-binding domain"/>
    <property type="match status" value="1"/>
</dbReference>
<evidence type="ECO:0000256" key="3">
    <source>
        <dbReference type="ARBA" id="ARBA00023125"/>
    </source>
</evidence>
<dbReference type="GO" id="GO:0008270">
    <property type="term" value="F:zinc ion binding"/>
    <property type="evidence" value="ECO:0007669"/>
    <property type="project" value="InterPro"/>
</dbReference>
<dbReference type="EMBL" id="JAAMPI010000454">
    <property type="protein sequence ID" value="KAF4631334.1"/>
    <property type="molecule type" value="Genomic_DNA"/>
</dbReference>
<dbReference type="GO" id="GO:0005634">
    <property type="term" value="C:nucleus"/>
    <property type="evidence" value="ECO:0007669"/>
    <property type="project" value="UniProtKB-SubCell"/>
</dbReference>
<comment type="subcellular location">
    <subcellularLocation>
        <location evidence="1">Nucleus</location>
    </subcellularLocation>
</comment>
<accession>A0A8H4W559</accession>
<dbReference type="InterPro" id="IPR036864">
    <property type="entry name" value="Zn2-C6_fun-type_DNA-bd_sf"/>
</dbReference>
<organism evidence="7 8">
    <name type="scientific">Cudoniella acicularis</name>
    <dbReference type="NCBI Taxonomy" id="354080"/>
    <lineage>
        <taxon>Eukaryota</taxon>
        <taxon>Fungi</taxon>
        <taxon>Dikarya</taxon>
        <taxon>Ascomycota</taxon>
        <taxon>Pezizomycotina</taxon>
        <taxon>Leotiomycetes</taxon>
        <taxon>Helotiales</taxon>
        <taxon>Tricladiaceae</taxon>
        <taxon>Cudoniella</taxon>
    </lineage>
</organism>
<evidence type="ECO:0000313" key="7">
    <source>
        <dbReference type="EMBL" id="KAF4631334.1"/>
    </source>
</evidence>
<dbReference type="SUPFAM" id="SSF57701">
    <property type="entry name" value="Zn2/Cys6 DNA-binding domain"/>
    <property type="match status" value="1"/>
</dbReference>
<comment type="caution">
    <text evidence="7">The sequence shown here is derived from an EMBL/GenBank/DDBJ whole genome shotgun (WGS) entry which is preliminary data.</text>
</comment>
<protein>
    <recommendedName>
        <fullName evidence="9">Zn(2)-C6 fungal-type domain-containing protein</fullName>
    </recommendedName>
</protein>
<dbReference type="InterPro" id="IPR051089">
    <property type="entry name" value="prtT"/>
</dbReference>
<dbReference type="InterPro" id="IPR001138">
    <property type="entry name" value="Zn2Cys6_DnaBD"/>
</dbReference>
<dbReference type="GO" id="GO:0000976">
    <property type="term" value="F:transcription cis-regulatory region binding"/>
    <property type="evidence" value="ECO:0007669"/>
    <property type="project" value="TreeGrafter"/>
</dbReference>
<dbReference type="PANTHER" id="PTHR31845:SF32">
    <property type="entry name" value="MISCELLANEOUS ZN(II)2CYS6 TRANSCRIPTION FACTOR (EUROFUNG)-RELATED"/>
    <property type="match status" value="1"/>
</dbReference>
<keyword evidence="3" id="KW-0238">DNA-binding</keyword>
<evidence type="ECO:0008006" key="9">
    <source>
        <dbReference type="Google" id="ProtNLM"/>
    </source>
</evidence>
<evidence type="ECO:0000256" key="5">
    <source>
        <dbReference type="ARBA" id="ARBA00023242"/>
    </source>
</evidence>
<evidence type="ECO:0000256" key="2">
    <source>
        <dbReference type="ARBA" id="ARBA00023015"/>
    </source>
</evidence>
<proteinExistence type="predicted"/>
<evidence type="ECO:0000256" key="4">
    <source>
        <dbReference type="ARBA" id="ARBA00023163"/>
    </source>
</evidence>
<gene>
    <name evidence="7" type="ORF">G7Y89_g6795</name>
</gene>
<evidence type="ECO:0000313" key="8">
    <source>
        <dbReference type="Proteomes" id="UP000566819"/>
    </source>
</evidence>
<dbReference type="CDD" id="cd00067">
    <property type="entry name" value="GAL4"/>
    <property type="match status" value="1"/>
</dbReference>
<evidence type="ECO:0000256" key="1">
    <source>
        <dbReference type="ARBA" id="ARBA00004123"/>
    </source>
</evidence>
<keyword evidence="5" id="KW-0539">Nucleus</keyword>
<dbReference type="PANTHER" id="PTHR31845">
    <property type="entry name" value="FINGER DOMAIN PROTEIN, PUTATIVE-RELATED"/>
    <property type="match status" value="1"/>
</dbReference>
<keyword evidence="4" id="KW-0804">Transcription</keyword>
<dbReference type="GO" id="GO:0000981">
    <property type="term" value="F:DNA-binding transcription factor activity, RNA polymerase II-specific"/>
    <property type="evidence" value="ECO:0007669"/>
    <property type="project" value="InterPro"/>
</dbReference>
<evidence type="ECO:0000256" key="6">
    <source>
        <dbReference type="SAM" id="MobiDB-lite"/>
    </source>
</evidence>
<dbReference type="AlphaFoldDB" id="A0A8H4W559"/>
<keyword evidence="2" id="KW-0805">Transcription regulation</keyword>
<sequence>MDSTTQPRVGSLEADQAHPYAPYGKACLNCVKSKTRCASSTVEGKCERCHRMNKSCQPAPTVRKKRVSKRPTSSSFKKTSALEEKLEGIVQMLQRSQDSISGARQSQGQLESESVNIRAFDCKTLSSSGVRDVNPISQCDENVRANLDYGDFFATDDHSSMGDERLDEFAQQHGLSNPLKVGPEGLIRCPVNGPPTPATSIAGNSAVPGRPEISTNYPLESEAELEEYLETYRSKMVPYFPIVCISANMTVKEMKKERPFLFLVIRVICSKNLERQLALVLHVKKVLGREMLLEGTKNLDLFLGVLVFAAWCHVYTSAKPVNSTIIQLAMSLAFDLGLTRPPPGEPVRILLNYTAQGCPKPANGINLERTMEERRAVVGLYLISSVFANFFQRIEYMRWTPYLDECLRLLEERKDYLTDNLLVHLVRVQLICNKGSALTYDVIGDAEVGVPTDLYVKILKSQLDNLERSVPRELKPNVTLQLHIFNTTLTIYEHSLSATPKSSSSDHAIQLQRIESLWVCLIAVKSWFNIFFCLESLPLFRYRHFSMAILTQLGHCLVALFRLSTFEAPDISWDRQRVRREVDLADIVKRILDGLEQAPQVAGIEMNPRLVSEREGGQLLKGSWFYVKKVLLVVKNCWEAKFAAMNAADAEREGGPGPEDNDAVNEFGIPGSQQMDALEFGAMNMDMLDDTWMRDLLGGSKFTFFEVKSL</sequence>
<keyword evidence="8" id="KW-1185">Reference proteome</keyword>
<reference evidence="7 8" key="1">
    <citation type="submission" date="2020-03" db="EMBL/GenBank/DDBJ databases">
        <title>Draft Genome Sequence of Cudoniella acicularis.</title>
        <authorList>
            <person name="Buettner E."/>
            <person name="Kellner H."/>
        </authorList>
    </citation>
    <scope>NUCLEOTIDE SEQUENCE [LARGE SCALE GENOMIC DNA]</scope>
    <source>
        <strain evidence="7 8">DSM 108380</strain>
    </source>
</reference>
<dbReference type="Proteomes" id="UP000566819">
    <property type="component" value="Unassembled WGS sequence"/>
</dbReference>
<name>A0A8H4W559_9HELO</name>
<feature type="region of interest" description="Disordered" evidence="6">
    <location>
        <begin position="60"/>
        <end position="79"/>
    </location>
</feature>
<dbReference type="OrthoDB" id="1600564at2759"/>